<reference evidence="2" key="1">
    <citation type="submission" date="2017-07" db="EMBL/GenBank/DDBJ databases">
        <title>Taro Niue Genome Assembly and Annotation.</title>
        <authorList>
            <person name="Atibalentja N."/>
            <person name="Keating K."/>
            <person name="Fields C.J."/>
        </authorList>
    </citation>
    <scope>NUCLEOTIDE SEQUENCE</scope>
    <source>
        <strain evidence="2">Niue_2</strain>
        <tissue evidence="2">Leaf</tissue>
    </source>
</reference>
<name>A0A843W3D0_COLES</name>
<evidence type="ECO:0000256" key="1">
    <source>
        <dbReference type="SAM" id="MobiDB-lite"/>
    </source>
</evidence>
<protein>
    <submittedName>
        <fullName evidence="2">Uncharacterized protein</fullName>
    </submittedName>
</protein>
<dbReference type="Gene3D" id="3.10.490.10">
    <property type="entry name" value="Gamma-glutamyl cyclotransferase-like"/>
    <property type="match status" value="1"/>
</dbReference>
<keyword evidence="3" id="KW-1185">Reference proteome</keyword>
<feature type="region of interest" description="Disordered" evidence="1">
    <location>
        <begin position="13"/>
        <end position="37"/>
    </location>
</feature>
<comment type="caution">
    <text evidence="2">The sequence shown here is derived from an EMBL/GenBank/DDBJ whole genome shotgun (WGS) entry which is preliminary data.</text>
</comment>
<sequence>MNGGIRSGYWIVPRRSRSEGGDHGGGEWKGTTGGFTRWSPSIVGKGGPHEGLSVDDVGIAELDIGVGIGKTNTGVGFGNVDTGVGFGNANISVGFGNVDIDVGISKTATCVSRSPSHQLVDVASLDRWCGDFTLEKTFPSLSRLPSPTVDQVDASSSSDSDAEIKLISEGALSEGSGPSGEAYLENVIDGITLPLSQLKIDKQSEGSVDPSNVLSHDRPIVLPDQIVSKSQLWRSYMSKVDIWYGSYGSNMWKPRFLCYIEGGQVEGMKNPCRGSNDKTSPKGILWKVIPHQLFFGRSSSQTWGKGGVAFIHPKRNDVAKTYMCFYRITFEQFNDVLLQENCATQEMASPLFDLSALDFVTENKSMELMAVKGGWYSNVLYLGHEDSIPMLSMTCRPVEIERFKSGELPLHAPSKDYMNSLVKGLVEGKQLSEKDAVDYISSAKL</sequence>
<proteinExistence type="predicted"/>
<evidence type="ECO:0000313" key="2">
    <source>
        <dbReference type="EMBL" id="MQL98803.1"/>
    </source>
</evidence>
<dbReference type="OrthoDB" id="424012at2759"/>
<evidence type="ECO:0000313" key="3">
    <source>
        <dbReference type="Proteomes" id="UP000652761"/>
    </source>
</evidence>
<feature type="compositionally biased region" description="Basic and acidic residues" evidence="1">
    <location>
        <begin position="16"/>
        <end position="26"/>
    </location>
</feature>
<dbReference type="Proteomes" id="UP000652761">
    <property type="component" value="Unassembled WGS sequence"/>
</dbReference>
<gene>
    <name evidence="2" type="ORF">Taro_031515</name>
</gene>
<dbReference type="AlphaFoldDB" id="A0A843W3D0"/>
<organism evidence="2 3">
    <name type="scientific">Colocasia esculenta</name>
    <name type="common">Wild taro</name>
    <name type="synonym">Arum esculentum</name>
    <dbReference type="NCBI Taxonomy" id="4460"/>
    <lineage>
        <taxon>Eukaryota</taxon>
        <taxon>Viridiplantae</taxon>
        <taxon>Streptophyta</taxon>
        <taxon>Embryophyta</taxon>
        <taxon>Tracheophyta</taxon>
        <taxon>Spermatophyta</taxon>
        <taxon>Magnoliopsida</taxon>
        <taxon>Liliopsida</taxon>
        <taxon>Araceae</taxon>
        <taxon>Aroideae</taxon>
        <taxon>Colocasieae</taxon>
        <taxon>Colocasia</taxon>
    </lineage>
</organism>
<dbReference type="EMBL" id="NMUH01002241">
    <property type="protein sequence ID" value="MQL98803.1"/>
    <property type="molecule type" value="Genomic_DNA"/>
</dbReference>
<accession>A0A843W3D0</accession>